<comment type="caution">
    <text evidence="1">The sequence shown here is derived from an EMBL/GenBank/DDBJ whole genome shotgun (WGS) entry which is preliminary data.</text>
</comment>
<organism evidence="1">
    <name type="scientific">Salvia splendens</name>
    <name type="common">Scarlet sage</name>
    <dbReference type="NCBI Taxonomy" id="180675"/>
    <lineage>
        <taxon>Eukaryota</taxon>
        <taxon>Viridiplantae</taxon>
        <taxon>Streptophyta</taxon>
        <taxon>Embryophyta</taxon>
        <taxon>Tracheophyta</taxon>
        <taxon>Spermatophyta</taxon>
        <taxon>Magnoliopsida</taxon>
        <taxon>eudicotyledons</taxon>
        <taxon>Gunneridae</taxon>
        <taxon>Pentapetalae</taxon>
        <taxon>asterids</taxon>
        <taxon>lamiids</taxon>
        <taxon>Lamiales</taxon>
        <taxon>Lamiaceae</taxon>
        <taxon>Nepetoideae</taxon>
        <taxon>Mentheae</taxon>
        <taxon>Salviinae</taxon>
        <taxon>Salvia</taxon>
        <taxon>Salvia subgen. Calosphace</taxon>
        <taxon>core Calosphace</taxon>
    </lineage>
</organism>
<dbReference type="EMBL" id="PNBA02000017">
    <property type="protein sequence ID" value="KAG6394687.1"/>
    <property type="molecule type" value="Genomic_DNA"/>
</dbReference>
<dbReference type="InterPro" id="IPR015915">
    <property type="entry name" value="Kelch-typ_b-propeller"/>
</dbReference>
<gene>
    <name evidence="1" type="ORF">SASPL_145277</name>
</gene>
<dbReference type="InterPro" id="IPR006652">
    <property type="entry name" value="Kelch_1"/>
</dbReference>
<protein>
    <submittedName>
        <fullName evidence="1">Uncharacterized protein</fullName>
    </submittedName>
</protein>
<sequence>MQHMGDGLGLRFIMLKYTSLSMNYCCIDEVELKDGTERNLEELEFKGNCLHQDIPADPGIVCVGDTMYMFGGDIYSVPLPVLSKQIRLTNYLSFAPLPSDSSPVTWNRSPTGMSVDRVNPMVAPLHDGRIFICGGTYIRSSWAEVYDPKTCQFLSLQLPMSVAKIPIPRSCFQYTNELVLIYYDAWFYNQDEYEGRARMSCNIEGYEPTLLQYNLVSNYWQVFARELPEPYYETYKRNLVYVGGDILFMMDYSSSWLVYNLSSKKVGNLEVELPDTDVIEAFYVGNTHTTSTSWVFYVFLRHMVNYTTSGVRYAKVEVVQGKDGDYIATVQMNGVLRVRPFSDMHMFGFKARSKRDAEEQPLEKKGKEKMMRIE</sequence>
<reference evidence="1" key="2">
    <citation type="submission" date="2020-08" db="EMBL/GenBank/DDBJ databases">
        <title>Plant Genome Project.</title>
        <authorList>
            <person name="Zhang R.-G."/>
        </authorList>
    </citation>
    <scope>NUCLEOTIDE SEQUENCE</scope>
    <source>
        <strain evidence="1">Huo1</strain>
        <tissue evidence="1">Leaf</tissue>
    </source>
</reference>
<dbReference type="Gene3D" id="2.120.10.80">
    <property type="entry name" value="Kelch-type beta propeller"/>
    <property type="match status" value="1"/>
</dbReference>
<proteinExistence type="predicted"/>
<reference evidence="1" key="1">
    <citation type="submission" date="2018-01" db="EMBL/GenBank/DDBJ databases">
        <authorList>
            <person name="Mao J.F."/>
        </authorList>
    </citation>
    <scope>NUCLEOTIDE SEQUENCE</scope>
    <source>
        <strain evidence="1">Huo1</strain>
        <tissue evidence="1">Leaf</tissue>
    </source>
</reference>
<dbReference type="Pfam" id="PF01344">
    <property type="entry name" value="Kelch_1"/>
    <property type="match status" value="1"/>
</dbReference>
<evidence type="ECO:0000313" key="2">
    <source>
        <dbReference type="Proteomes" id="UP000298416"/>
    </source>
</evidence>
<dbReference type="OrthoDB" id="917039at2759"/>
<dbReference type="Proteomes" id="UP000298416">
    <property type="component" value="Unassembled WGS sequence"/>
</dbReference>
<keyword evidence="2" id="KW-1185">Reference proteome</keyword>
<accession>A0A8X8WGT6</accession>
<dbReference type="AlphaFoldDB" id="A0A8X8WGT6"/>
<name>A0A8X8WGT6_SALSN</name>
<evidence type="ECO:0000313" key="1">
    <source>
        <dbReference type="EMBL" id="KAG6394687.1"/>
    </source>
</evidence>
<dbReference type="SUPFAM" id="SSF117281">
    <property type="entry name" value="Kelch motif"/>
    <property type="match status" value="1"/>
</dbReference>